<feature type="signal peptide" evidence="2">
    <location>
        <begin position="1"/>
        <end position="20"/>
    </location>
</feature>
<feature type="compositionally biased region" description="Polar residues" evidence="1">
    <location>
        <begin position="224"/>
        <end position="237"/>
    </location>
</feature>
<sequence length="412" mass="42761">MNGLLVAVLCLLAAGGTTEAASQRAGSCQQCSNDGGCARLAATGPRKLQAQQAGAALVCHAGQCVPATAEHKDAFCAGLAAGRQMQHGVESVQEGIQLPKGEATEEAAKPQASRRLLKEASAGRQLLDDDNDFVSKGKDTDDHEGHWDPGHPSHGPPPGWIPPPTQTPPPGWHPESPKGGPKGDDNGYQRWNAQGQGNGQGQGQGFPGSNGGSYPGNQGGVSGGQLSYGNGNSQPSLLQRDDEPQSTFFQPTDDGAPKANVLAYSKGYVELQGAVLRVIPHVQNLETCARHCDPEATCTHWRRCAGGDCGARLQECELMSGPSDVATTQTPAPGPTPSRTAAPPVLQQRAPSIRYIDAKQSDAIMESGTKSATEFPKALYGCPYPAQPNGQLGACIPPPQCNCASGVCYGSC</sequence>
<feature type="compositionally biased region" description="Gly residues" evidence="1">
    <location>
        <begin position="196"/>
        <end position="223"/>
    </location>
</feature>
<feature type="compositionally biased region" description="Pro residues" evidence="1">
    <location>
        <begin position="154"/>
        <end position="172"/>
    </location>
</feature>
<evidence type="ECO:0000256" key="2">
    <source>
        <dbReference type="SAM" id="SignalP"/>
    </source>
</evidence>
<evidence type="ECO:0000313" key="3">
    <source>
        <dbReference type="EMBL" id="CAK0786926.1"/>
    </source>
</evidence>
<feature type="region of interest" description="Disordered" evidence="1">
    <location>
        <begin position="102"/>
        <end position="257"/>
    </location>
</feature>
<gene>
    <name evidence="3" type="ORF">CVIRNUC_010140</name>
</gene>
<reference evidence="3 4" key="1">
    <citation type="submission" date="2023-10" db="EMBL/GenBank/DDBJ databases">
        <authorList>
            <person name="Maclean D."/>
            <person name="Macfadyen A."/>
        </authorList>
    </citation>
    <scope>NUCLEOTIDE SEQUENCE [LARGE SCALE GENOMIC DNA]</scope>
</reference>
<keyword evidence="2" id="KW-0732">Signal</keyword>
<evidence type="ECO:0008006" key="5">
    <source>
        <dbReference type="Google" id="ProtNLM"/>
    </source>
</evidence>
<proteinExistence type="predicted"/>
<name>A0AAV1IJC8_9CHLO</name>
<dbReference type="Proteomes" id="UP001314263">
    <property type="component" value="Unassembled WGS sequence"/>
</dbReference>
<feature type="region of interest" description="Disordered" evidence="1">
    <location>
        <begin position="322"/>
        <end position="343"/>
    </location>
</feature>
<organism evidence="3 4">
    <name type="scientific">Coccomyxa viridis</name>
    <dbReference type="NCBI Taxonomy" id="1274662"/>
    <lineage>
        <taxon>Eukaryota</taxon>
        <taxon>Viridiplantae</taxon>
        <taxon>Chlorophyta</taxon>
        <taxon>core chlorophytes</taxon>
        <taxon>Trebouxiophyceae</taxon>
        <taxon>Trebouxiophyceae incertae sedis</taxon>
        <taxon>Coccomyxaceae</taxon>
        <taxon>Coccomyxa</taxon>
    </lineage>
</organism>
<feature type="chain" id="PRO_5043841551" description="Apple domain-containing protein" evidence="2">
    <location>
        <begin position="21"/>
        <end position="412"/>
    </location>
</feature>
<evidence type="ECO:0000313" key="4">
    <source>
        <dbReference type="Proteomes" id="UP001314263"/>
    </source>
</evidence>
<dbReference type="EMBL" id="CAUYUE010000016">
    <property type="protein sequence ID" value="CAK0786926.1"/>
    <property type="molecule type" value="Genomic_DNA"/>
</dbReference>
<dbReference type="AlphaFoldDB" id="A0AAV1IJC8"/>
<protein>
    <recommendedName>
        <fullName evidence="5">Apple domain-containing protein</fullName>
    </recommendedName>
</protein>
<accession>A0AAV1IJC8</accession>
<feature type="compositionally biased region" description="Basic and acidic residues" evidence="1">
    <location>
        <begin position="133"/>
        <end position="151"/>
    </location>
</feature>
<evidence type="ECO:0000256" key="1">
    <source>
        <dbReference type="SAM" id="MobiDB-lite"/>
    </source>
</evidence>
<keyword evidence="4" id="KW-1185">Reference proteome</keyword>
<comment type="caution">
    <text evidence="3">The sequence shown here is derived from an EMBL/GenBank/DDBJ whole genome shotgun (WGS) entry which is preliminary data.</text>
</comment>